<feature type="domain" description="PAC" evidence="2">
    <location>
        <begin position="197"/>
        <end position="254"/>
    </location>
</feature>
<dbReference type="GO" id="GO:0006355">
    <property type="term" value="P:regulation of DNA-templated transcription"/>
    <property type="evidence" value="ECO:0007669"/>
    <property type="project" value="InterPro"/>
</dbReference>
<evidence type="ECO:0000313" key="3">
    <source>
        <dbReference type="EMBL" id="GAG06332.1"/>
    </source>
</evidence>
<organism evidence="3">
    <name type="scientific">marine sediment metagenome</name>
    <dbReference type="NCBI Taxonomy" id="412755"/>
    <lineage>
        <taxon>unclassified sequences</taxon>
        <taxon>metagenomes</taxon>
        <taxon>ecological metagenomes</taxon>
    </lineage>
</organism>
<name>X0V4L6_9ZZZZ</name>
<proteinExistence type="predicted"/>
<accession>X0V4L6</accession>
<dbReference type="Pfam" id="PF00989">
    <property type="entry name" value="PAS"/>
    <property type="match status" value="1"/>
</dbReference>
<reference evidence="3" key="1">
    <citation type="journal article" date="2014" name="Front. Microbiol.">
        <title>High frequency of phylogenetically diverse reductive dehalogenase-homologous genes in deep subseafloor sedimentary metagenomes.</title>
        <authorList>
            <person name="Kawai M."/>
            <person name="Futagami T."/>
            <person name="Toyoda A."/>
            <person name="Takaki Y."/>
            <person name="Nishi S."/>
            <person name="Hori S."/>
            <person name="Arai W."/>
            <person name="Tsubouchi T."/>
            <person name="Morono Y."/>
            <person name="Uchiyama I."/>
            <person name="Ito T."/>
            <person name="Fujiyama A."/>
            <person name="Inagaki F."/>
            <person name="Takami H."/>
        </authorList>
    </citation>
    <scope>NUCLEOTIDE SEQUENCE</scope>
    <source>
        <strain evidence="3">Expedition CK06-06</strain>
    </source>
</reference>
<dbReference type="InterPro" id="IPR035965">
    <property type="entry name" value="PAS-like_dom_sf"/>
</dbReference>
<dbReference type="PROSITE" id="PS50112">
    <property type="entry name" value="PAS"/>
    <property type="match status" value="1"/>
</dbReference>
<protein>
    <recommendedName>
        <fullName evidence="4">PAC domain-containing protein</fullName>
    </recommendedName>
</protein>
<dbReference type="InterPro" id="IPR000014">
    <property type="entry name" value="PAS"/>
</dbReference>
<dbReference type="Pfam" id="PF01590">
    <property type="entry name" value="GAF"/>
    <property type="match status" value="1"/>
</dbReference>
<dbReference type="SUPFAM" id="SSF55781">
    <property type="entry name" value="GAF domain-like"/>
    <property type="match status" value="1"/>
</dbReference>
<dbReference type="NCBIfam" id="TIGR00229">
    <property type="entry name" value="sensory_box"/>
    <property type="match status" value="1"/>
</dbReference>
<dbReference type="EMBL" id="BARS01028258">
    <property type="protein sequence ID" value="GAG06332.1"/>
    <property type="molecule type" value="Genomic_DNA"/>
</dbReference>
<feature type="non-terminal residue" evidence="3">
    <location>
        <position position="264"/>
    </location>
</feature>
<dbReference type="PROSITE" id="PS50113">
    <property type="entry name" value="PAC"/>
    <property type="match status" value="1"/>
</dbReference>
<dbReference type="InterPro" id="IPR000700">
    <property type="entry name" value="PAS-assoc_C"/>
</dbReference>
<dbReference type="InterPro" id="IPR029016">
    <property type="entry name" value="GAF-like_dom_sf"/>
</dbReference>
<dbReference type="PANTHER" id="PTHR44757:SF2">
    <property type="entry name" value="BIOFILM ARCHITECTURE MAINTENANCE PROTEIN MBAA"/>
    <property type="match status" value="1"/>
</dbReference>
<dbReference type="CDD" id="cd00130">
    <property type="entry name" value="PAS"/>
    <property type="match status" value="1"/>
</dbReference>
<dbReference type="InterPro" id="IPR003018">
    <property type="entry name" value="GAF"/>
</dbReference>
<dbReference type="InterPro" id="IPR052155">
    <property type="entry name" value="Biofilm_reg_signaling"/>
</dbReference>
<dbReference type="InterPro" id="IPR013767">
    <property type="entry name" value="PAS_fold"/>
</dbReference>
<evidence type="ECO:0000259" key="2">
    <source>
        <dbReference type="PROSITE" id="PS50113"/>
    </source>
</evidence>
<dbReference type="SUPFAM" id="SSF55785">
    <property type="entry name" value="PYP-like sensor domain (PAS domain)"/>
    <property type="match status" value="1"/>
</dbReference>
<dbReference type="SMART" id="SM00091">
    <property type="entry name" value="PAS"/>
    <property type="match status" value="1"/>
</dbReference>
<gene>
    <name evidence="3" type="ORF">S01H1_44304</name>
</gene>
<dbReference type="InterPro" id="IPR001610">
    <property type="entry name" value="PAC"/>
</dbReference>
<dbReference type="SMART" id="SM00086">
    <property type="entry name" value="PAC"/>
    <property type="match status" value="1"/>
</dbReference>
<sequence>DGTLLTSQRYEWTAPGIASQVGNPDLQGFPWRAAGFSRWERILRAGETVHGHVREFPAGEREVLAPQAIKSILVVPIFVEDVWWGFIGFDECTAERRWTKAEIEVLRAAAGTLGGGIQHQRAEEALRESEQRFRTLFENTLIGLYRTTPEGRIVDANPALVKMLGFSSLEELAQRNLEEEGFEPQCPRAEFREQIEREGSVTLRETTWRKRDGSVILVRENAKLTRDADGRVAYYDGTVEDVTECRRAEEALRESEHRYRAIVE</sequence>
<dbReference type="Gene3D" id="3.30.450.40">
    <property type="match status" value="1"/>
</dbReference>
<dbReference type="PANTHER" id="PTHR44757">
    <property type="entry name" value="DIGUANYLATE CYCLASE DGCP"/>
    <property type="match status" value="1"/>
</dbReference>
<feature type="non-terminal residue" evidence="3">
    <location>
        <position position="1"/>
    </location>
</feature>
<evidence type="ECO:0000259" key="1">
    <source>
        <dbReference type="PROSITE" id="PS50112"/>
    </source>
</evidence>
<dbReference type="AlphaFoldDB" id="X0V4L6"/>
<evidence type="ECO:0008006" key="4">
    <source>
        <dbReference type="Google" id="ProtNLM"/>
    </source>
</evidence>
<comment type="caution">
    <text evidence="3">The sequence shown here is derived from an EMBL/GenBank/DDBJ whole genome shotgun (WGS) entry which is preliminary data.</text>
</comment>
<feature type="domain" description="PAS" evidence="1">
    <location>
        <begin position="129"/>
        <end position="179"/>
    </location>
</feature>
<dbReference type="Gene3D" id="3.30.450.20">
    <property type="entry name" value="PAS domain"/>
    <property type="match status" value="1"/>
</dbReference>